<dbReference type="Proteomes" id="UP000308828">
    <property type="component" value="Unassembled WGS sequence"/>
</dbReference>
<feature type="region of interest" description="Disordered" evidence="1">
    <location>
        <begin position="73"/>
        <end position="98"/>
    </location>
</feature>
<feature type="transmembrane region" description="Helical" evidence="2">
    <location>
        <begin position="25"/>
        <end position="55"/>
    </location>
</feature>
<evidence type="ECO:0000313" key="3">
    <source>
        <dbReference type="EMBL" id="THV25874.1"/>
    </source>
</evidence>
<reference evidence="3 4" key="1">
    <citation type="submission" date="2019-04" db="EMBL/GenBank/DDBJ databases">
        <title>Genome sequence of strain shin9-1.</title>
        <authorList>
            <person name="Gao J."/>
            <person name="Sun J."/>
        </authorList>
    </citation>
    <scope>NUCLEOTIDE SEQUENCE [LARGE SCALE GENOMIC DNA]</scope>
    <source>
        <strain evidence="4">shin9-1</strain>
    </source>
</reference>
<organism evidence="3 4">
    <name type="scientific">Peteryoungia ipomoeae</name>
    <dbReference type="NCBI Taxonomy" id="1210932"/>
    <lineage>
        <taxon>Bacteria</taxon>
        <taxon>Pseudomonadati</taxon>
        <taxon>Pseudomonadota</taxon>
        <taxon>Alphaproteobacteria</taxon>
        <taxon>Hyphomicrobiales</taxon>
        <taxon>Rhizobiaceae</taxon>
        <taxon>Peteryoungia</taxon>
    </lineage>
</organism>
<accession>A0A4S8PC64</accession>
<evidence type="ECO:0000256" key="2">
    <source>
        <dbReference type="SAM" id="Phobius"/>
    </source>
</evidence>
<keyword evidence="2" id="KW-0812">Transmembrane</keyword>
<gene>
    <name evidence="3" type="ORF">FAA97_04185</name>
</gene>
<comment type="caution">
    <text evidence="3">The sequence shown here is derived from an EMBL/GenBank/DDBJ whole genome shotgun (WGS) entry which is preliminary data.</text>
</comment>
<sequence>MDHVRGRLKLGALEIPVPKSRAGRIVVGSAFIGGGALGFLPILGFWMVPVGLLVLSHDLPGVRKRRRRATVWWSRRKNGTRPERQTPSEPGQSERPVD</sequence>
<dbReference type="OrthoDB" id="5959103at2"/>
<keyword evidence="2" id="KW-1133">Transmembrane helix</keyword>
<dbReference type="AlphaFoldDB" id="A0A4S8PC64"/>
<name>A0A4S8PC64_9HYPH</name>
<evidence type="ECO:0000313" key="4">
    <source>
        <dbReference type="Proteomes" id="UP000308828"/>
    </source>
</evidence>
<proteinExistence type="predicted"/>
<dbReference type="EMBL" id="STGV01000001">
    <property type="protein sequence ID" value="THV25874.1"/>
    <property type="molecule type" value="Genomic_DNA"/>
</dbReference>
<keyword evidence="4" id="KW-1185">Reference proteome</keyword>
<protein>
    <submittedName>
        <fullName evidence="3">Uncharacterized protein</fullName>
    </submittedName>
</protein>
<evidence type="ECO:0000256" key="1">
    <source>
        <dbReference type="SAM" id="MobiDB-lite"/>
    </source>
</evidence>
<keyword evidence="2" id="KW-0472">Membrane</keyword>